<name>A0A427Y214_9TREE</name>
<evidence type="ECO:0000256" key="3">
    <source>
        <dbReference type="ARBA" id="ARBA00012752"/>
    </source>
</evidence>
<evidence type="ECO:0000256" key="7">
    <source>
        <dbReference type="ARBA" id="ARBA00054985"/>
    </source>
</evidence>
<dbReference type="SUPFAM" id="SSF74650">
    <property type="entry name" value="Galactose mutarotase-like"/>
    <property type="match status" value="1"/>
</dbReference>
<dbReference type="Pfam" id="PF22907">
    <property type="entry name" value="Ams1-like_1st"/>
    <property type="match status" value="1"/>
</dbReference>
<evidence type="ECO:0000313" key="11">
    <source>
        <dbReference type="Proteomes" id="UP000279259"/>
    </source>
</evidence>
<dbReference type="GO" id="GO:0030246">
    <property type="term" value="F:carbohydrate binding"/>
    <property type="evidence" value="ECO:0007669"/>
    <property type="project" value="InterPro"/>
</dbReference>
<keyword evidence="11" id="KW-1185">Reference proteome</keyword>
<dbReference type="Pfam" id="PF09261">
    <property type="entry name" value="Alpha-mann_mid"/>
    <property type="match status" value="1"/>
</dbReference>
<dbReference type="GO" id="GO:0009313">
    <property type="term" value="P:oligosaccharide catabolic process"/>
    <property type="evidence" value="ECO:0007669"/>
    <property type="project" value="TreeGrafter"/>
</dbReference>
<evidence type="ECO:0000313" key="10">
    <source>
        <dbReference type="EMBL" id="RSH85132.1"/>
    </source>
</evidence>
<dbReference type="Pfam" id="PF01074">
    <property type="entry name" value="Glyco_hydro_38N"/>
    <property type="match status" value="1"/>
</dbReference>
<dbReference type="Gene3D" id="2.70.98.30">
    <property type="entry name" value="Golgi alpha-mannosidase II, domain 4"/>
    <property type="match status" value="1"/>
</dbReference>
<proteinExistence type="inferred from homology"/>
<gene>
    <name evidence="10" type="primary">AMS1_7</name>
    <name evidence="10" type="ORF">EHS25_004939</name>
</gene>
<dbReference type="AlphaFoldDB" id="A0A427Y214"/>
<dbReference type="InterPro" id="IPR037094">
    <property type="entry name" value="Glyco_hydro_38_cen_sf"/>
</dbReference>
<protein>
    <recommendedName>
        <fullName evidence="8">Alpha-mannosidase</fullName>
        <ecNumber evidence="3">3.2.1.24</ecNumber>
    </recommendedName>
</protein>
<feature type="domain" description="Glycoside hydrolase family 38 central" evidence="9">
    <location>
        <begin position="554"/>
        <end position="633"/>
    </location>
</feature>
<dbReference type="InterPro" id="IPR000602">
    <property type="entry name" value="Glyco_hydro_38_N"/>
</dbReference>
<dbReference type="InterPro" id="IPR011682">
    <property type="entry name" value="Glyco_hydro_38_C"/>
</dbReference>
<dbReference type="InterPro" id="IPR015341">
    <property type="entry name" value="Glyco_hydro_38_cen"/>
</dbReference>
<comment type="caution">
    <text evidence="10">The sequence shown here is derived from an EMBL/GenBank/DDBJ whole genome shotgun (WGS) entry which is preliminary data.</text>
</comment>
<dbReference type="FunFam" id="2.70.98.30:FF:000001">
    <property type="entry name" value="alpha-mannosidase 2C1 isoform X2"/>
    <property type="match status" value="1"/>
</dbReference>
<dbReference type="InterPro" id="IPR054723">
    <property type="entry name" value="Ams1-like_N"/>
</dbReference>
<dbReference type="EC" id="3.2.1.24" evidence="3"/>
<organism evidence="10 11">
    <name type="scientific">Saitozyma podzolica</name>
    <dbReference type="NCBI Taxonomy" id="1890683"/>
    <lineage>
        <taxon>Eukaryota</taxon>
        <taxon>Fungi</taxon>
        <taxon>Dikarya</taxon>
        <taxon>Basidiomycota</taxon>
        <taxon>Agaricomycotina</taxon>
        <taxon>Tremellomycetes</taxon>
        <taxon>Tremellales</taxon>
        <taxon>Trimorphomycetaceae</taxon>
        <taxon>Saitozyma</taxon>
    </lineage>
</organism>
<reference evidence="10 11" key="1">
    <citation type="submission" date="2018-11" db="EMBL/GenBank/DDBJ databases">
        <title>Genome sequence of Saitozyma podzolica DSM 27192.</title>
        <authorList>
            <person name="Aliyu H."/>
            <person name="Gorte O."/>
            <person name="Ochsenreither K."/>
        </authorList>
    </citation>
    <scope>NUCLEOTIDE SEQUENCE [LARGE SCALE GENOMIC DNA]</scope>
    <source>
        <strain evidence="10 11">DSM 27192</strain>
    </source>
</reference>
<comment type="function">
    <text evidence="7">Degrades free oligosaccharides in the vacuole.</text>
</comment>
<evidence type="ECO:0000256" key="6">
    <source>
        <dbReference type="ARBA" id="ARBA00023295"/>
    </source>
</evidence>
<dbReference type="EMBL" id="RSCD01000021">
    <property type="protein sequence ID" value="RSH85132.1"/>
    <property type="molecule type" value="Genomic_DNA"/>
</dbReference>
<evidence type="ECO:0000259" key="9">
    <source>
        <dbReference type="SMART" id="SM00872"/>
    </source>
</evidence>
<accession>A0A427Y214</accession>
<dbReference type="Gene3D" id="1.20.1270.50">
    <property type="entry name" value="Glycoside hydrolase family 38, central domain"/>
    <property type="match status" value="1"/>
</dbReference>
<dbReference type="PANTHER" id="PTHR46017:SF1">
    <property type="entry name" value="ALPHA-MANNOSIDASE 2C1"/>
    <property type="match status" value="1"/>
</dbReference>
<dbReference type="GO" id="GO:0006013">
    <property type="term" value="P:mannose metabolic process"/>
    <property type="evidence" value="ECO:0007669"/>
    <property type="project" value="InterPro"/>
</dbReference>
<dbReference type="Pfam" id="PF07748">
    <property type="entry name" value="Glyco_hydro_38C"/>
    <property type="match status" value="1"/>
</dbReference>
<dbReference type="FunFam" id="1.20.1270.50:FF:000004">
    <property type="entry name" value="alpha-mannosidase 2C1 isoform X1"/>
    <property type="match status" value="1"/>
</dbReference>
<dbReference type="InterPro" id="IPR028995">
    <property type="entry name" value="Glyco_hydro_57/38_cen_sf"/>
</dbReference>
<evidence type="ECO:0000256" key="4">
    <source>
        <dbReference type="ARBA" id="ARBA00022723"/>
    </source>
</evidence>
<dbReference type="GO" id="GO:0046872">
    <property type="term" value="F:metal ion binding"/>
    <property type="evidence" value="ECO:0007669"/>
    <property type="project" value="UniProtKB-KW"/>
</dbReference>
<dbReference type="SUPFAM" id="SSF88713">
    <property type="entry name" value="Glycoside hydrolase/deacetylase"/>
    <property type="match status" value="1"/>
</dbReference>
<sequence>MSELKKHPYPQLNFEARPRHLGSIRGRLGQFVGGHFSSVNLSPLLFSHRLDDTEHVKLEVWSAPGRTKPTFDEAKRQKYRPAKKGEAFGPSWTNHWFKVALHIPKDWEGYERVQLEFDCSGEAMVYTTDGDPIHGLTGGWGTERRVEFIIPPTARKAGVAHYFIEASSNEMFGQNGMDPPDQNRYYWLNSCDLVVPNMEAWRLMWDFDHLHQLVDNLPDDCPMHMKAQWTANEIMNVFQTGDMESVKAARKTAEAILGEAWEDKVQKESESAEKQKGTLWGIGHCHIDTAWLWPFSVTQQKSARSWSTQCDLMDRYPEHRFSATQAQQFKWVEQLYPSLFARIKEKISEGTFQPVGATWVEMDCNMPSGEALVRQFLYGQKYYQSRFGITCKTFVLPDTFGYSSQLPQIARLAGCQNFFTQKLSWNNTNTFPNSTFNWVGLDSSQILTHMTPVDNYNSQCNLDDIRRAVTNHKNTEVTSQALLLFGNGDGGGGPTPPMLEKLRRIRATTKQHDVGGMLPPLKMGGSFEQFFDSVREETINGGKLPNWRGELYAEFHRGTYTSHGSIKKGNRKSEILMREAEFAATAASLADPSYKYPKDKIDSAWEDLLLCQFHDVLPGSGIAMIYEDAEEKYAGIQKYIRAVLEEAYSALYKNSHPLDAATKVPSNSRVFAINTLHNYPRQEVVTVPLTGAAGLRGSCAQVSGDGQKGYMLMDASDETVIGQPKGLYADVARVTVAESEPGVFVMTNESLVMKIEDGRIASIYDKAADKELLAHGQTAGMVIMEDNPNFWDAWDVDQFHLEKQTHLKFGNVRVLEGGPVRATIGASLRVGQSSMEVEISLDAVPASLKKDARSMIRFSAVVDWREKHKFLKFELPVDIQSDTATYDTQFGVVSRPTHRNTSWDAAKFEVCGHKFADYSEYGYGVAILNDCKYGYATEGNVMRLSLLRAPTQPDPETDMGSHAFSWAVYPHLGTFAESDVPQVSYAFNTPLHLRYTSSKTNELTASPLALSPPFRAPGTHNVFVETIKRGEDDADTGKTTVVLRAFEQFGGHAKTTLKIYDLDVTKASLVNLLEEEIEPLELLEVPDDRTGISGGGEETKAYGVKLSFRGFEVKTIKLTLASAKSKRSSGSDGWVKV</sequence>
<evidence type="ECO:0000256" key="2">
    <source>
        <dbReference type="ARBA" id="ARBA00009792"/>
    </source>
</evidence>
<keyword evidence="4" id="KW-0479">Metal-binding</keyword>
<comment type="similarity">
    <text evidence="2">Belongs to the glycosyl hydrolase 38 family.</text>
</comment>
<dbReference type="SUPFAM" id="SSF88688">
    <property type="entry name" value="Families 57/38 glycoside transferase middle domain"/>
    <property type="match status" value="1"/>
</dbReference>
<dbReference type="SMART" id="SM00872">
    <property type="entry name" value="Alpha-mann_mid"/>
    <property type="match status" value="1"/>
</dbReference>
<dbReference type="Pfam" id="PF17677">
    <property type="entry name" value="Glyco_hydro38C2"/>
    <property type="match status" value="1"/>
</dbReference>
<dbReference type="Gene3D" id="3.20.110.10">
    <property type="entry name" value="Glycoside hydrolase 38, N terminal domain"/>
    <property type="match status" value="1"/>
</dbReference>
<dbReference type="InterPro" id="IPR011330">
    <property type="entry name" value="Glyco_hydro/deAcase_b/a-brl"/>
</dbReference>
<evidence type="ECO:0000256" key="8">
    <source>
        <dbReference type="ARBA" id="ARBA00071615"/>
    </source>
</evidence>
<comment type="catalytic activity">
    <reaction evidence="1">
        <text>Hydrolysis of terminal, non-reducing alpha-D-mannose residues in alpha-D-mannosides.</text>
        <dbReference type="EC" id="3.2.1.24"/>
    </reaction>
</comment>
<dbReference type="PANTHER" id="PTHR46017">
    <property type="entry name" value="ALPHA-MANNOSIDASE 2C1"/>
    <property type="match status" value="1"/>
</dbReference>
<keyword evidence="5 10" id="KW-0378">Hydrolase</keyword>
<dbReference type="InterPro" id="IPR041147">
    <property type="entry name" value="GH38_C"/>
</dbReference>
<dbReference type="GO" id="GO:0000329">
    <property type="term" value="C:fungal-type vacuole membrane"/>
    <property type="evidence" value="ECO:0007669"/>
    <property type="project" value="TreeGrafter"/>
</dbReference>
<keyword evidence="6" id="KW-0326">Glycosidase</keyword>
<dbReference type="OrthoDB" id="10261055at2759"/>
<dbReference type="STRING" id="1890683.A0A427Y214"/>
<evidence type="ECO:0000256" key="1">
    <source>
        <dbReference type="ARBA" id="ARBA00000365"/>
    </source>
</evidence>
<dbReference type="InterPro" id="IPR027291">
    <property type="entry name" value="Glyco_hydro_38_N_sf"/>
</dbReference>
<dbReference type="Proteomes" id="UP000279259">
    <property type="component" value="Unassembled WGS sequence"/>
</dbReference>
<evidence type="ECO:0000256" key="5">
    <source>
        <dbReference type="ARBA" id="ARBA00022801"/>
    </source>
</evidence>
<dbReference type="InterPro" id="IPR011013">
    <property type="entry name" value="Gal_mutarotase_sf_dom"/>
</dbReference>
<dbReference type="GO" id="GO:0004559">
    <property type="term" value="F:alpha-mannosidase activity"/>
    <property type="evidence" value="ECO:0007669"/>
    <property type="project" value="UniProtKB-EC"/>
</dbReference>
<dbReference type="FunFam" id="3.20.110.10:FF:000002">
    <property type="entry name" value="alpha-mannosidase 2C1 isoform X1"/>
    <property type="match status" value="1"/>
</dbReference>